<reference evidence="3" key="1">
    <citation type="journal article" date="2013" name="Science">
        <title>Gene transfer from bacteria and archaea facilitated evolution of an extremophilic eukaryote.</title>
        <authorList>
            <person name="Schonknecht G."/>
            <person name="Chen W.H."/>
            <person name="Ternes C.M."/>
            <person name="Barbier G.G."/>
            <person name="Shrestha R.P."/>
            <person name="Stanke M."/>
            <person name="Brautigam A."/>
            <person name="Baker B.J."/>
            <person name="Banfield J.F."/>
            <person name="Garavito R.M."/>
            <person name="Carr K."/>
            <person name="Wilkerson C."/>
            <person name="Rensing S.A."/>
            <person name="Gagneul D."/>
            <person name="Dickenson N.E."/>
            <person name="Oesterhelt C."/>
            <person name="Lercher M.J."/>
            <person name="Weber A.P."/>
        </authorList>
    </citation>
    <scope>NUCLEOTIDE SEQUENCE [LARGE SCALE GENOMIC DNA]</scope>
    <source>
        <strain evidence="3">074W</strain>
    </source>
</reference>
<dbReference type="Gramene" id="EME28377">
    <property type="protein sequence ID" value="EME28377"/>
    <property type="gene ID" value="Gasu_42150"/>
</dbReference>
<dbReference type="GeneID" id="17087218"/>
<name>M2XEJ1_GALSU</name>
<dbReference type="AlphaFoldDB" id="M2XEJ1"/>
<gene>
    <name evidence="2" type="ORF">Gasu_42150</name>
</gene>
<dbReference type="RefSeq" id="XP_005704897.1">
    <property type="nucleotide sequence ID" value="XM_005704840.1"/>
</dbReference>
<evidence type="ECO:0000256" key="1">
    <source>
        <dbReference type="SAM" id="MobiDB-lite"/>
    </source>
</evidence>
<sequence>MQIFAPTELRPKGLQGPPGNRSQRTKLNYAMSSYRARVIHSHYTCPTKAPFCTWNFRQLLVQSLPEMGRG</sequence>
<evidence type="ECO:0000313" key="2">
    <source>
        <dbReference type="EMBL" id="EME28377.1"/>
    </source>
</evidence>
<feature type="region of interest" description="Disordered" evidence="1">
    <location>
        <begin position="1"/>
        <end position="23"/>
    </location>
</feature>
<dbReference type="EMBL" id="KB454521">
    <property type="protein sequence ID" value="EME28377.1"/>
    <property type="molecule type" value="Genomic_DNA"/>
</dbReference>
<protein>
    <submittedName>
        <fullName evidence="2">Uncharacterized protein</fullName>
    </submittedName>
</protein>
<keyword evidence="3" id="KW-1185">Reference proteome</keyword>
<proteinExistence type="predicted"/>
<dbReference type="KEGG" id="gsl:Gasu_42150"/>
<dbReference type="Proteomes" id="UP000030680">
    <property type="component" value="Unassembled WGS sequence"/>
</dbReference>
<organism evidence="2 3">
    <name type="scientific">Galdieria sulphuraria</name>
    <name type="common">Red alga</name>
    <dbReference type="NCBI Taxonomy" id="130081"/>
    <lineage>
        <taxon>Eukaryota</taxon>
        <taxon>Rhodophyta</taxon>
        <taxon>Bangiophyceae</taxon>
        <taxon>Galdieriales</taxon>
        <taxon>Galdieriaceae</taxon>
        <taxon>Galdieria</taxon>
    </lineage>
</organism>
<evidence type="ECO:0000313" key="3">
    <source>
        <dbReference type="Proteomes" id="UP000030680"/>
    </source>
</evidence>
<accession>M2XEJ1</accession>